<dbReference type="NCBIfam" id="TIGR00739">
    <property type="entry name" value="yajC"/>
    <property type="match status" value="1"/>
</dbReference>
<evidence type="ECO:0000313" key="13">
    <source>
        <dbReference type="Proteomes" id="UP000321793"/>
    </source>
</evidence>
<evidence type="ECO:0000256" key="1">
    <source>
        <dbReference type="ARBA" id="ARBA00004162"/>
    </source>
</evidence>
<dbReference type="PANTHER" id="PTHR33909">
    <property type="entry name" value="SEC TRANSLOCON ACCESSORY COMPLEX SUBUNIT YAJC"/>
    <property type="match status" value="1"/>
</dbReference>
<dbReference type="Pfam" id="PF02699">
    <property type="entry name" value="YajC"/>
    <property type="match status" value="1"/>
</dbReference>
<organism evidence="12 13">
    <name type="scientific">Knoellia locipacati</name>
    <dbReference type="NCBI Taxonomy" id="882824"/>
    <lineage>
        <taxon>Bacteria</taxon>
        <taxon>Bacillati</taxon>
        <taxon>Actinomycetota</taxon>
        <taxon>Actinomycetes</taxon>
        <taxon>Micrococcales</taxon>
        <taxon>Intrasporangiaceae</taxon>
        <taxon>Knoellia</taxon>
    </lineage>
</organism>
<feature type="region of interest" description="Disordered" evidence="10">
    <location>
        <begin position="83"/>
        <end position="109"/>
    </location>
</feature>
<evidence type="ECO:0000256" key="8">
    <source>
        <dbReference type="ARBA" id="ARBA00023010"/>
    </source>
</evidence>
<proteinExistence type="inferred from homology"/>
<evidence type="ECO:0000256" key="3">
    <source>
        <dbReference type="ARBA" id="ARBA00022448"/>
    </source>
</evidence>
<evidence type="ECO:0000256" key="9">
    <source>
        <dbReference type="ARBA" id="ARBA00023136"/>
    </source>
</evidence>
<evidence type="ECO:0000256" key="5">
    <source>
        <dbReference type="ARBA" id="ARBA00022692"/>
    </source>
</evidence>
<evidence type="ECO:0000256" key="7">
    <source>
        <dbReference type="ARBA" id="ARBA00022989"/>
    </source>
</evidence>
<dbReference type="Proteomes" id="UP000321793">
    <property type="component" value="Unassembled WGS sequence"/>
</dbReference>
<gene>
    <name evidence="12" type="ORF">KLO01_26670</name>
</gene>
<keyword evidence="6" id="KW-0653">Protein transport</keyword>
<dbReference type="InterPro" id="IPR003849">
    <property type="entry name" value="Preprotein_translocase_YajC"/>
</dbReference>
<dbReference type="OrthoDB" id="2200301at2"/>
<evidence type="ECO:0000256" key="11">
    <source>
        <dbReference type="SAM" id="Phobius"/>
    </source>
</evidence>
<evidence type="ECO:0000256" key="4">
    <source>
        <dbReference type="ARBA" id="ARBA00022475"/>
    </source>
</evidence>
<dbReference type="SMART" id="SM01323">
    <property type="entry name" value="YajC"/>
    <property type="match status" value="1"/>
</dbReference>
<keyword evidence="13" id="KW-1185">Reference proteome</keyword>
<evidence type="ECO:0000256" key="6">
    <source>
        <dbReference type="ARBA" id="ARBA00022927"/>
    </source>
</evidence>
<reference evidence="12 13" key="1">
    <citation type="submission" date="2019-07" db="EMBL/GenBank/DDBJ databases">
        <title>Whole genome shotgun sequence of Knoellia locipacati NBRC 109775.</title>
        <authorList>
            <person name="Hosoyama A."/>
            <person name="Uohara A."/>
            <person name="Ohji S."/>
            <person name="Ichikawa N."/>
        </authorList>
    </citation>
    <scope>NUCLEOTIDE SEQUENCE [LARGE SCALE GENOMIC DNA]</scope>
    <source>
        <strain evidence="12 13">NBRC 109775</strain>
    </source>
</reference>
<dbReference type="GO" id="GO:0005886">
    <property type="term" value="C:plasma membrane"/>
    <property type="evidence" value="ECO:0007669"/>
    <property type="project" value="UniProtKB-SubCell"/>
</dbReference>
<protein>
    <recommendedName>
        <fullName evidence="14">Preprotein translocase subunit YajC</fullName>
    </recommendedName>
</protein>
<evidence type="ECO:0008006" key="14">
    <source>
        <dbReference type="Google" id="ProtNLM"/>
    </source>
</evidence>
<name>A0A512T316_9MICO</name>
<feature type="transmembrane region" description="Helical" evidence="11">
    <location>
        <begin position="6"/>
        <end position="25"/>
    </location>
</feature>
<comment type="caution">
    <text evidence="12">The sequence shown here is derived from an EMBL/GenBank/DDBJ whole genome shotgun (WGS) entry which is preliminary data.</text>
</comment>
<dbReference type="PANTHER" id="PTHR33909:SF1">
    <property type="entry name" value="SEC TRANSLOCON ACCESSORY COMPLEX SUBUNIT YAJC"/>
    <property type="match status" value="1"/>
</dbReference>
<comment type="subcellular location">
    <subcellularLocation>
        <location evidence="1">Cell membrane</location>
        <topology evidence="1">Single-pass membrane protein</topology>
    </subcellularLocation>
</comment>
<sequence length="109" mass="11431">MNSGAGFGNLLVLALPLLLLAFLMFTQRKRGREVQTFQSGLAVGDAVVLTSGLYGTILTLDDAVVTLEIAPGVQVTVDRRAVGMKQPGAEHPAGADVTPRDPDTTPEVD</sequence>
<dbReference type="EMBL" id="BKBA01000009">
    <property type="protein sequence ID" value="GEQ14620.1"/>
    <property type="molecule type" value="Genomic_DNA"/>
</dbReference>
<keyword evidence="7 11" id="KW-1133">Transmembrane helix</keyword>
<keyword evidence="3" id="KW-0813">Transport</keyword>
<evidence type="ECO:0000256" key="2">
    <source>
        <dbReference type="ARBA" id="ARBA00006742"/>
    </source>
</evidence>
<accession>A0A512T316</accession>
<evidence type="ECO:0000256" key="10">
    <source>
        <dbReference type="SAM" id="MobiDB-lite"/>
    </source>
</evidence>
<comment type="similarity">
    <text evidence="2">Belongs to the YajC family.</text>
</comment>
<keyword evidence="9 11" id="KW-0472">Membrane</keyword>
<keyword evidence="4" id="KW-1003">Cell membrane</keyword>
<evidence type="ECO:0000313" key="12">
    <source>
        <dbReference type="EMBL" id="GEQ14620.1"/>
    </source>
</evidence>
<dbReference type="GO" id="GO:0015031">
    <property type="term" value="P:protein transport"/>
    <property type="evidence" value="ECO:0007669"/>
    <property type="project" value="UniProtKB-KW"/>
</dbReference>
<keyword evidence="5 11" id="KW-0812">Transmembrane</keyword>
<dbReference type="AlphaFoldDB" id="A0A512T316"/>
<keyword evidence="8" id="KW-0811">Translocation</keyword>
<dbReference type="RefSeq" id="WP_147065878.1">
    <property type="nucleotide sequence ID" value="NZ_BAABDN010000002.1"/>
</dbReference>